<name>A0ACC2G1R8_DALPE</name>
<proteinExistence type="predicted"/>
<organism evidence="1 2">
    <name type="scientific">Dallia pectoralis</name>
    <name type="common">Alaska blackfish</name>
    <dbReference type="NCBI Taxonomy" id="75939"/>
    <lineage>
        <taxon>Eukaryota</taxon>
        <taxon>Metazoa</taxon>
        <taxon>Chordata</taxon>
        <taxon>Craniata</taxon>
        <taxon>Vertebrata</taxon>
        <taxon>Euteleostomi</taxon>
        <taxon>Actinopterygii</taxon>
        <taxon>Neopterygii</taxon>
        <taxon>Teleostei</taxon>
        <taxon>Protacanthopterygii</taxon>
        <taxon>Esociformes</taxon>
        <taxon>Umbridae</taxon>
        <taxon>Dallia</taxon>
    </lineage>
</organism>
<accession>A0ACC2G1R8</accession>
<evidence type="ECO:0000313" key="1">
    <source>
        <dbReference type="EMBL" id="KAJ7997674.1"/>
    </source>
</evidence>
<keyword evidence="2" id="KW-1185">Reference proteome</keyword>
<comment type="caution">
    <text evidence="1">The sequence shown here is derived from an EMBL/GenBank/DDBJ whole genome shotgun (WGS) entry which is preliminary data.</text>
</comment>
<sequence length="627" mass="69824">MIVLSQKKIQTPEWPGRGPRFDRDGSWSGLNINTVCVVCWRFTCDGTHTTAINLIEDMSEDDLTEYLIQLSLQESYQDAFIKSEASLETVTDEHLRVLAAIEQGQVSVLRKMLHNSSAFREVDTLGWSPLHRASAQPIPEVLETVLRAWHGQTVEERTTAGGETPLTLAAKAGHVENVKTLLERGASPHNTNSRNESPLLLAVRAGSYDMAYTLIASGAWVEQICREKWTSMHEAARVGCSEVLMLLLRYGGQVNQKDNQGVTPLGVAAECAHAHILDILLRYGSRVNNQAFNGESVLTDAAGSGNLESIDILLKHGANPNLPSLSGQLPIHKAAYEGHYDALQILIPLTTRKALKLSGQSPIHSAADGSHLNCLKLLIKNGFDVNSPLSPRLSENYGDMRRSALFFAVSNGDVPCTQTLLNSGALPDLDPLRCLLVAVRAGRYDIVEMLLARQADVNCYFTVVSDTVFPTALQYCLRDEAMMRLLLANGYDVERCFSCNPDNHFSVITAEPKKIPFCEFMSLSCLMHLSGNVVCILLDYVSHVQICSQFKLTLQRQKEWHDICDILGNPRSLKHLCRLEIRKWLTLKRQNDPIAMTYDLFPPGLRNYLMYKKIDQYEQCVSGIIMQ</sequence>
<reference evidence="1" key="1">
    <citation type="submission" date="2021-05" db="EMBL/GenBank/DDBJ databases">
        <authorList>
            <person name="Pan Q."/>
            <person name="Jouanno E."/>
            <person name="Zahm M."/>
            <person name="Klopp C."/>
            <person name="Cabau C."/>
            <person name="Louis A."/>
            <person name="Berthelot C."/>
            <person name="Parey E."/>
            <person name="Roest Crollius H."/>
            <person name="Montfort J."/>
            <person name="Robinson-Rechavi M."/>
            <person name="Bouchez O."/>
            <person name="Lampietro C."/>
            <person name="Lopez Roques C."/>
            <person name="Donnadieu C."/>
            <person name="Postlethwait J."/>
            <person name="Bobe J."/>
            <person name="Dillon D."/>
            <person name="Chandos A."/>
            <person name="von Hippel F."/>
            <person name="Guiguen Y."/>
        </authorList>
    </citation>
    <scope>NUCLEOTIDE SEQUENCE</scope>
    <source>
        <strain evidence="1">YG-Jan2019</strain>
    </source>
</reference>
<dbReference type="EMBL" id="CM055745">
    <property type="protein sequence ID" value="KAJ7997674.1"/>
    <property type="molecule type" value="Genomic_DNA"/>
</dbReference>
<evidence type="ECO:0000313" key="2">
    <source>
        <dbReference type="Proteomes" id="UP001157502"/>
    </source>
</evidence>
<gene>
    <name evidence="1" type="ORF">DPEC_G00214590</name>
</gene>
<dbReference type="Proteomes" id="UP001157502">
    <property type="component" value="Chromosome 18"/>
</dbReference>
<protein>
    <submittedName>
        <fullName evidence="1">Uncharacterized protein</fullName>
    </submittedName>
</protein>